<dbReference type="InParanoid" id="E9HQ63"/>
<keyword evidence="2" id="KW-1185">Reference proteome</keyword>
<evidence type="ECO:0000313" key="2">
    <source>
        <dbReference type="Proteomes" id="UP000000305"/>
    </source>
</evidence>
<dbReference type="STRING" id="6669.E9HQ63"/>
<evidence type="ECO:0000313" key="1">
    <source>
        <dbReference type="EMBL" id="EFX66123.1"/>
    </source>
</evidence>
<gene>
    <name evidence="1" type="ORF">DAPPUDRAFT_263649</name>
</gene>
<dbReference type="Proteomes" id="UP000000305">
    <property type="component" value="Unassembled WGS sequence"/>
</dbReference>
<name>E9HQ63_DAPPU</name>
<evidence type="ECO:0008006" key="3">
    <source>
        <dbReference type="Google" id="ProtNLM"/>
    </source>
</evidence>
<proteinExistence type="predicted"/>
<dbReference type="AlphaFoldDB" id="E9HQ63"/>
<accession>E9HQ63</accession>
<organism evidence="1 2">
    <name type="scientific">Daphnia pulex</name>
    <name type="common">Water flea</name>
    <dbReference type="NCBI Taxonomy" id="6669"/>
    <lineage>
        <taxon>Eukaryota</taxon>
        <taxon>Metazoa</taxon>
        <taxon>Ecdysozoa</taxon>
        <taxon>Arthropoda</taxon>
        <taxon>Crustacea</taxon>
        <taxon>Branchiopoda</taxon>
        <taxon>Diplostraca</taxon>
        <taxon>Cladocera</taxon>
        <taxon>Anomopoda</taxon>
        <taxon>Daphniidae</taxon>
        <taxon>Daphnia</taxon>
    </lineage>
</organism>
<dbReference type="HOGENOM" id="CLU_2640611_0_0_1"/>
<dbReference type="EMBL" id="GL732715">
    <property type="protein sequence ID" value="EFX66123.1"/>
    <property type="molecule type" value="Genomic_DNA"/>
</dbReference>
<sequence length="77" mass="8440">MRIHLMLISLATGDILIFMTGQDDIEVTCESADGIVVATNIAKMSLKVYGIMFVINENMLNSLFQLSTLSALEETEA</sequence>
<dbReference type="KEGG" id="dpx:DAPPUDRAFT_263649"/>
<dbReference type="OrthoDB" id="10253254at2759"/>
<reference evidence="1 2" key="1">
    <citation type="journal article" date="2011" name="Science">
        <title>The ecoresponsive genome of Daphnia pulex.</title>
        <authorList>
            <person name="Colbourne J.K."/>
            <person name="Pfrender M.E."/>
            <person name="Gilbert D."/>
            <person name="Thomas W.K."/>
            <person name="Tucker A."/>
            <person name="Oakley T.H."/>
            <person name="Tokishita S."/>
            <person name="Aerts A."/>
            <person name="Arnold G.J."/>
            <person name="Basu M.K."/>
            <person name="Bauer D.J."/>
            <person name="Caceres C.E."/>
            <person name="Carmel L."/>
            <person name="Casola C."/>
            <person name="Choi J.H."/>
            <person name="Detter J.C."/>
            <person name="Dong Q."/>
            <person name="Dusheyko S."/>
            <person name="Eads B.D."/>
            <person name="Frohlich T."/>
            <person name="Geiler-Samerotte K.A."/>
            <person name="Gerlach D."/>
            <person name="Hatcher P."/>
            <person name="Jogdeo S."/>
            <person name="Krijgsveld J."/>
            <person name="Kriventseva E.V."/>
            <person name="Kultz D."/>
            <person name="Laforsch C."/>
            <person name="Lindquist E."/>
            <person name="Lopez J."/>
            <person name="Manak J.R."/>
            <person name="Muller J."/>
            <person name="Pangilinan J."/>
            <person name="Patwardhan R.P."/>
            <person name="Pitluck S."/>
            <person name="Pritham E.J."/>
            <person name="Rechtsteiner A."/>
            <person name="Rho M."/>
            <person name="Rogozin I.B."/>
            <person name="Sakarya O."/>
            <person name="Salamov A."/>
            <person name="Schaack S."/>
            <person name="Shapiro H."/>
            <person name="Shiga Y."/>
            <person name="Skalitzky C."/>
            <person name="Smith Z."/>
            <person name="Souvorov A."/>
            <person name="Sung W."/>
            <person name="Tang Z."/>
            <person name="Tsuchiya D."/>
            <person name="Tu H."/>
            <person name="Vos H."/>
            <person name="Wang M."/>
            <person name="Wolf Y.I."/>
            <person name="Yamagata H."/>
            <person name="Yamada T."/>
            <person name="Ye Y."/>
            <person name="Shaw J.R."/>
            <person name="Andrews J."/>
            <person name="Crease T.J."/>
            <person name="Tang H."/>
            <person name="Lucas S.M."/>
            <person name="Robertson H.M."/>
            <person name="Bork P."/>
            <person name="Koonin E.V."/>
            <person name="Zdobnov E.M."/>
            <person name="Grigoriev I.V."/>
            <person name="Lynch M."/>
            <person name="Boore J.L."/>
        </authorList>
    </citation>
    <scope>NUCLEOTIDE SEQUENCE [LARGE SCALE GENOMIC DNA]</scope>
</reference>
<protein>
    <recommendedName>
        <fullName evidence="3">Helicase C-terminal domain-containing protein</fullName>
    </recommendedName>
</protein>